<dbReference type="Proteomes" id="UP001149165">
    <property type="component" value="Unassembled WGS sequence"/>
</dbReference>
<dbReference type="GO" id="GO:0016747">
    <property type="term" value="F:acyltransferase activity, transferring groups other than amino-acyl groups"/>
    <property type="evidence" value="ECO:0007669"/>
    <property type="project" value="TreeGrafter"/>
</dbReference>
<dbReference type="AlphaFoldDB" id="A0A9W9K8G9"/>
<comment type="caution">
    <text evidence="2">The sequence shown here is derived from an EMBL/GenBank/DDBJ whole genome shotgun (WGS) entry which is preliminary data.</text>
</comment>
<reference evidence="2" key="1">
    <citation type="submission" date="2022-11" db="EMBL/GenBank/DDBJ databases">
        <authorList>
            <person name="Petersen C."/>
        </authorList>
    </citation>
    <scope>NUCLEOTIDE SEQUENCE</scope>
    <source>
        <strain evidence="2">IBT 30069</strain>
    </source>
</reference>
<reference evidence="2" key="2">
    <citation type="journal article" date="2023" name="IMA Fungus">
        <title>Comparative genomic study of the Penicillium genus elucidates a diverse pangenome and 15 lateral gene transfer events.</title>
        <authorList>
            <person name="Petersen C."/>
            <person name="Sorensen T."/>
            <person name="Nielsen M.R."/>
            <person name="Sondergaard T.E."/>
            <person name="Sorensen J.L."/>
            <person name="Fitzpatrick D.A."/>
            <person name="Frisvad J.C."/>
            <person name="Nielsen K.L."/>
        </authorList>
    </citation>
    <scope>NUCLEOTIDE SEQUENCE</scope>
    <source>
        <strain evidence="2">IBT 30069</strain>
    </source>
</reference>
<evidence type="ECO:0000313" key="2">
    <source>
        <dbReference type="EMBL" id="KAJ5096780.1"/>
    </source>
</evidence>
<organism evidence="2 3">
    <name type="scientific">Penicillium angulare</name>
    <dbReference type="NCBI Taxonomy" id="116970"/>
    <lineage>
        <taxon>Eukaryota</taxon>
        <taxon>Fungi</taxon>
        <taxon>Dikarya</taxon>
        <taxon>Ascomycota</taxon>
        <taxon>Pezizomycotina</taxon>
        <taxon>Eurotiomycetes</taxon>
        <taxon>Eurotiomycetidae</taxon>
        <taxon>Eurotiales</taxon>
        <taxon>Aspergillaceae</taxon>
        <taxon>Penicillium</taxon>
    </lineage>
</organism>
<dbReference type="Gene3D" id="3.30.559.10">
    <property type="entry name" value="Chloramphenicol acetyltransferase-like domain"/>
    <property type="match status" value="2"/>
</dbReference>
<keyword evidence="1" id="KW-0808">Transferase</keyword>
<dbReference type="InterPro" id="IPR023213">
    <property type="entry name" value="CAT-like_dom_sf"/>
</dbReference>
<keyword evidence="3" id="KW-1185">Reference proteome</keyword>
<evidence type="ECO:0000313" key="3">
    <source>
        <dbReference type="Proteomes" id="UP001149165"/>
    </source>
</evidence>
<gene>
    <name evidence="2" type="ORF">N7456_007501</name>
</gene>
<name>A0A9W9K8G9_9EURO</name>
<dbReference type="EMBL" id="JAPQKH010000005">
    <property type="protein sequence ID" value="KAJ5096780.1"/>
    <property type="molecule type" value="Genomic_DNA"/>
</dbReference>
<dbReference type="InterPro" id="IPR050317">
    <property type="entry name" value="Plant_Fungal_Acyltransferase"/>
</dbReference>
<evidence type="ECO:0000256" key="1">
    <source>
        <dbReference type="ARBA" id="ARBA00022679"/>
    </source>
</evidence>
<dbReference type="PANTHER" id="PTHR31642">
    <property type="entry name" value="TRICHOTHECENE 3-O-ACETYLTRANSFERASE"/>
    <property type="match status" value="1"/>
</dbReference>
<accession>A0A9W9K8G9</accession>
<dbReference type="OrthoDB" id="21502at2759"/>
<sequence length="503" mass="57429">MTTGVEESKWTCSGTSEYGGHPPYSTTEDIYPVHTLDNIKTLRMFINWTMCFNDVLDHEKLHDSLLRLLNIGDWSKLGGRLRVKENGKLEVVVPRPFTAEQPAVTFTHSEFGMSIKEHPVACRFSRPTDCPYIQHVSKEFLPFMARPDFPATIEEMIQQSLPQISLHITSFNDATLVALTWPHTMMDAIGQQALLHGWSLVLAGKEEKVPPFLGAREDIFCEAESATNYRDHGEYVLEGKRMTGMSKLMFIFRFLWDKFWNPPREYRLVFLPRDTFERLQRRTHMQIAENAQIGAPIPFLSEGDILTAWVTRVVASSEPKPRPVTVAVITNARFRLPLLIQSGGVYIQNMLYLTFAFMSSQLVRGPAGPIALSHRRQIAEQMTEEQTLRLLKTTRQEIESRGNPRLEFGESNASIIVFNNLTKAEIIKAAKFGPAVLRQGEAEHSRSNLPGTMKTFFARDLKMAVPAVNDFSMLGKDYDGNYWLRGNLLPRAWEKMEEELRDM</sequence>
<protein>
    <submittedName>
        <fullName evidence="2">Uncharacterized protein</fullName>
    </submittedName>
</protein>
<dbReference type="PANTHER" id="PTHR31642:SF310">
    <property type="entry name" value="FATTY ALCOHOL:CAFFEOYL-COA ACYLTRANSFERASE"/>
    <property type="match status" value="1"/>
</dbReference>
<proteinExistence type="predicted"/>